<dbReference type="Proteomes" id="UP000321168">
    <property type="component" value="Unassembled WGS sequence"/>
</dbReference>
<feature type="domain" description="Carbohydrate kinase PfkB" evidence="3">
    <location>
        <begin position="11"/>
        <end position="310"/>
    </location>
</feature>
<dbReference type="Gene3D" id="3.40.1190.20">
    <property type="match status" value="1"/>
</dbReference>
<comment type="caution">
    <text evidence="4">The sequence shown here is derived from an EMBL/GenBank/DDBJ whole genome shotgun (WGS) entry which is preliminary data.</text>
</comment>
<name>A0A5C6V1G8_9FLAO</name>
<dbReference type="InterPro" id="IPR011913">
    <property type="entry name" value="RfaE_dom_I"/>
</dbReference>
<dbReference type="AlphaFoldDB" id="A0A5C6V1G8"/>
<dbReference type="GO" id="GO:0033786">
    <property type="term" value="F:heptose-1-phosphate adenylyltransferase activity"/>
    <property type="evidence" value="ECO:0007669"/>
    <property type="project" value="TreeGrafter"/>
</dbReference>
<evidence type="ECO:0000256" key="2">
    <source>
        <dbReference type="ARBA" id="ARBA00022777"/>
    </source>
</evidence>
<keyword evidence="2 4" id="KW-0418">Kinase</keyword>
<dbReference type="PANTHER" id="PTHR46969">
    <property type="entry name" value="BIFUNCTIONAL PROTEIN HLDE"/>
    <property type="match status" value="1"/>
</dbReference>
<dbReference type="GO" id="GO:0016773">
    <property type="term" value="F:phosphotransferase activity, alcohol group as acceptor"/>
    <property type="evidence" value="ECO:0007669"/>
    <property type="project" value="InterPro"/>
</dbReference>
<evidence type="ECO:0000313" key="4">
    <source>
        <dbReference type="EMBL" id="TXC78700.1"/>
    </source>
</evidence>
<proteinExistence type="predicted"/>
<dbReference type="GO" id="GO:0005829">
    <property type="term" value="C:cytosol"/>
    <property type="evidence" value="ECO:0007669"/>
    <property type="project" value="TreeGrafter"/>
</dbReference>
<dbReference type="GO" id="GO:0033785">
    <property type="term" value="F:heptose 7-phosphate kinase activity"/>
    <property type="evidence" value="ECO:0007669"/>
    <property type="project" value="TreeGrafter"/>
</dbReference>
<dbReference type="OrthoDB" id="9795543at2"/>
<dbReference type="PROSITE" id="PS00583">
    <property type="entry name" value="PFKB_KINASES_1"/>
    <property type="match status" value="1"/>
</dbReference>
<gene>
    <name evidence="4" type="ORF">FRX97_07475</name>
</gene>
<accession>A0A5C6V1G8</accession>
<dbReference type="PANTHER" id="PTHR46969:SF1">
    <property type="entry name" value="BIFUNCTIONAL PROTEIN HLDE"/>
    <property type="match status" value="1"/>
</dbReference>
<organism evidence="4 5">
    <name type="scientific">Luteibaculum oceani</name>
    <dbReference type="NCBI Taxonomy" id="1294296"/>
    <lineage>
        <taxon>Bacteria</taxon>
        <taxon>Pseudomonadati</taxon>
        <taxon>Bacteroidota</taxon>
        <taxon>Flavobacteriia</taxon>
        <taxon>Flavobacteriales</taxon>
        <taxon>Luteibaculaceae</taxon>
        <taxon>Luteibaculum</taxon>
    </lineage>
</organism>
<keyword evidence="5" id="KW-1185">Reference proteome</keyword>
<evidence type="ECO:0000259" key="3">
    <source>
        <dbReference type="Pfam" id="PF00294"/>
    </source>
</evidence>
<dbReference type="EMBL" id="VORB01000006">
    <property type="protein sequence ID" value="TXC78700.1"/>
    <property type="molecule type" value="Genomic_DNA"/>
</dbReference>
<dbReference type="CDD" id="cd01172">
    <property type="entry name" value="RfaE_like"/>
    <property type="match status" value="1"/>
</dbReference>
<dbReference type="SUPFAM" id="SSF53613">
    <property type="entry name" value="Ribokinase-like"/>
    <property type="match status" value="1"/>
</dbReference>
<reference evidence="4 5" key="1">
    <citation type="submission" date="2019-08" db="EMBL/GenBank/DDBJ databases">
        <title>Genome of Luteibaculum oceani JCM 18817.</title>
        <authorList>
            <person name="Bowman J.P."/>
        </authorList>
    </citation>
    <scope>NUCLEOTIDE SEQUENCE [LARGE SCALE GENOMIC DNA]</scope>
    <source>
        <strain evidence="4 5">JCM 18817</strain>
    </source>
</reference>
<sequence length="327" mass="35958">MENWFQRFNDQHIVVIGDVMVDAYIWGKVSRISPEAPVPIINITKREERPGGAANVALNLNALGASTHIIANVGEDIAGDSFISLLDQQGIYTEGIIRSKNRPTTVKTRIISQGQQMLRVDEESTKYISQQEAETLVNQFKATIAKYPIKALVLEDYNKGLLSEWAISKLIEVANENKIPVTVDPKKDNFFAYKNATLFKPNFKELVEGLKEEIDVSSEDSVHHALESLIARMNIKSAMVTLSEHGVQCFADDYTGRIPAHKREISDVSGAGDTVIAVATLCLAAKLPSVIMCELSNLAGGLVCEEVGVVPIKKDKLLKEAIRVLNA</sequence>
<evidence type="ECO:0000256" key="1">
    <source>
        <dbReference type="ARBA" id="ARBA00022679"/>
    </source>
</evidence>
<evidence type="ECO:0000313" key="5">
    <source>
        <dbReference type="Proteomes" id="UP000321168"/>
    </source>
</evidence>
<keyword evidence="1" id="KW-0808">Transferase</keyword>
<dbReference type="InterPro" id="IPR002173">
    <property type="entry name" value="Carboh/pur_kinase_PfkB_CS"/>
</dbReference>
<protein>
    <submittedName>
        <fullName evidence="4">D-glycero-beta-D-manno-heptose-7-phosphate kinase</fullName>
    </submittedName>
</protein>
<dbReference type="Pfam" id="PF00294">
    <property type="entry name" value="PfkB"/>
    <property type="match status" value="1"/>
</dbReference>
<dbReference type="InterPro" id="IPR011611">
    <property type="entry name" value="PfkB_dom"/>
</dbReference>
<dbReference type="InterPro" id="IPR029056">
    <property type="entry name" value="Ribokinase-like"/>
</dbReference>